<accession>K9TJD9</accession>
<reference evidence="1 2" key="1">
    <citation type="submission" date="2012-06" db="EMBL/GenBank/DDBJ databases">
        <title>Finished chromosome of genome of Oscillatoria acuminata PCC 6304.</title>
        <authorList>
            <consortium name="US DOE Joint Genome Institute"/>
            <person name="Gugger M."/>
            <person name="Coursin T."/>
            <person name="Rippka R."/>
            <person name="Tandeau De Marsac N."/>
            <person name="Huntemann M."/>
            <person name="Wei C.-L."/>
            <person name="Han J."/>
            <person name="Detter J.C."/>
            <person name="Han C."/>
            <person name="Tapia R."/>
            <person name="Davenport K."/>
            <person name="Daligault H."/>
            <person name="Erkkila T."/>
            <person name="Gu W."/>
            <person name="Munk A.C.C."/>
            <person name="Teshima H."/>
            <person name="Xu Y."/>
            <person name="Chain P."/>
            <person name="Chen A."/>
            <person name="Krypides N."/>
            <person name="Mavromatis K."/>
            <person name="Markowitz V."/>
            <person name="Szeto E."/>
            <person name="Ivanova N."/>
            <person name="Mikhailova N."/>
            <person name="Ovchinnikova G."/>
            <person name="Pagani I."/>
            <person name="Pati A."/>
            <person name="Goodwin L."/>
            <person name="Peters L."/>
            <person name="Pitluck S."/>
            <person name="Woyke T."/>
            <person name="Kerfeld C."/>
        </authorList>
    </citation>
    <scope>NUCLEOTIDE SEQUENCE [LARGE SCALE GENOMIC DNA]</scope>
    <source>
        <strain evidence="1 2">PCC 6304</strain>
    </source>
</reference>
<dbReference type="HOGENOM" id="CLU_2937129_0_0_3"/>
<proteinExistence type="predicted"/>
<dbReference type="Proteomes" id="UP000010367">
    <property type="component" value="Chromosome"/>
</dbReference>
<dbReference type="InParanoid" id="K9TJD9"/>
<dbReference type="AlphaFoldDB" id="K9TJD9"/>
<evidence type="ECO:0000313" key="1">
    <source>
        <dbReference type="EMBL" id="AFY82962.1"/>
    </source>
</evidence>
<dbReference type="EMBL" id="CP003607">
    <property type="protein sequence ID" value="AFY82962.1"/>
    <property type="molecule type" value="Genomic_DNA"/>
</dbReference>
<evidence type="ECO:0000313" key="2">
    <source>
        <dbReference type="Proteomes" id="UP000010367"/>
    </source>
</evidence>
<keyword evidence="2" id="KW-1185">Reference proteome</keyword>
<gene>
    <name evidence="1" type="ORF">Oscil6304_3392</name>
</gene>
<sequence length="60" mass="7071">MDFPLQLESGPTRKIGEHRVRSLEKVGIQHFPGIHQLLDEYPETSLIFEQDWSHLCFNHI</sequence>
<protein>
    <submittedName>
        <fullName evidence="1">Uncharacterized protein</fullName>
    </submittedName>
</protein>
<name>K9TJD9_9CYAN</name>
<dbReference type="KEGG" id="oac:Oscil6304_3392"/>
<organism evidence="1 2">
    <name type="scientific">Oscillatoria acuminata PCC 6304</name>
    <dbReference type="NCBI Taxonomy" id="56110"/>
    <lineage>
        <taxon>Bacteria</taxon>
        <taxon>Bacillati</taxon>
        <taxon>Cyanobacteriota</taxon>
        <taxon>Cyanophyceae</taxon>
        <taxon>Oscillatoriophycideae</taxon>
        <taxon>Oscillatoriales</taxon>
        <taxon>Oscillatoriaceae</taxon>
        <taxon>Oscillatoria</taxon>
    </lineage>
</organism>